<sequence>MKIYLINGENNIGKTDFAVNLSERLAQNEKVLLTSFFRDEKQNLEDFFGKDGMISYDIADYFLGFAGLDRVIVNENSNLGFIIPPLLEDKYDFKVEDVYTLIDILDSDIVIIDNLDLDIKGAVKIDIISEKDIDKDLNSNYFFINKASQDFDIRNYKDKIDSKNSKFLGVVKENEFFKTVIDNLIADKEEEIPSLGFFEKLKMIFAK</sequence>
<dbReference type="RefSeq" id="WP_106460042.1">
    <property type="nucleotide sequence ID" value="NZ_JBGMEF010000019.1"/>
</dbReference>
<gene>
    <name evidence="1" type="ORF">ACCQ42_06265</name>
</gene>
<dbReference type="EMBL" id="JBGMEF010000019">
    <property type="protein sequence ID" value="MFO3667373.1"/>
    <property type="molecule type" value="Genomic_DNA"/>
</dbReference>
<dbReference type="Proteomes" id="UP001637994">
    <property type="component" value="Unassembled WGS sequence"/>
</dbReference>
<dbReference type="SUPFAM" id="SSF52540">
    <property type="entry name" value="P-loop containing nucleoside triphosphate hydrolases"/>
    <property type="match status" value="1"/>
</dbReference>
<dbReference type="Gene3D" id="3.40.50.300">
    <property type="entry name" value="P-loop containing nucleotide triphosphate hydrolases"/>
    <property type="match status" value="1"/>
</dbReference>
<keyword evidence="2" id="KW-1185">Reference proteome</keyword>
<organism evidence="1 2">
    <name type="scientific">Anaerococcus kampingae</name>
    <dbReference type="NCBI Taxonomy" id="3115614"/>
    <lineage>
        <taxon>Bacteria</taxon>
        <taxon>Bacillati</taxon>
        <taxon>Bacillota</taxon>
        <taxon>Tissierellia</taxon>
        <taxon>Tissierellales</taxon>
        <taxon>Peptoniphilaceae</taxon>
        <taxon>Anaerococcus</taxon>
    </lineage>
</organism>
<evidence type="ECO:0000313" key="1">
    <source>
        <dbReference type="EMBL" id="MFO3667373.1"/>
    </source>
</evidence>
<proteinExistence type="predicted"/>
<evidence type="ECO:0000313" key="2">
    <source>
        <dbReference type="Proteomes" id="UP001637994"/>
    </source>
</evidence>
<protein>
    <submittedName>
        <fullName evidence="1">Uncharacterized protein</fullName>
    </submittedName>
</protein>
<dbReference type="InterPro" id="IPR027417">
    <property type="entry name" value="P-loop_NTPase"/>
</dbReference>
<comment type="caution">
    <text evidence="1">The sequence shown here is derived from an EMBL/GenBank/DDBJ whole genome shotgun (WGS) entry which is preliminary data.</text>
</comment>
<reference evidence="1 2" key="1">
    <citation type="journal article" date="2025" name="Anaerobe">
        <title>Description of Anaerococcus kampingiae sp. nov., Anaerococcus groningensis sp. nov., Anaerococcus martiniensis sp. nov., and Anaerococcus cruorum sp. nov., isolated from human clinical specimens.</title>
        <authorList>
            <person name="Boiten K.E."/>
            <person name="Meijer J."/>
            <person name="van Wezel E.M."/>
            <person name="Veloo A.C.M."/>
        </authorList>
    </citation>
    <scope>NUCLEOTIDE SEQUENCE [LARGE SCALE GENOMIC DNA]</scope>
    <source>
        <strain evidence="1 2">ENR0874</strain>
    </source>
</reference>
<name>A0ABW9MEF8_9FIRM</name>
<accession>A0ABW9MEF8</accession>